<evidence type="ECO:0000313" key="3">
    <source>
        <dbReference type="Proteomes" id="UP000054869"/>
    </source>
</evidence>
<organism evidence="2 3">
    <name type="scientific">Legionella lansingensis</name>
    <dbReference type="NCBI Taxonomy" id="45067"/>
    <lineage>
        <taxon>Bacteria</taxon>
        <taxon>Pseudomonadati</taxon>
        <taxon>Pseudomonadota</taxon>
        <taxon>Gammaproteobacteria</taxon>
        <taxon>Legionellales</taxon>
        <taxon>Legionellaceae</taxon>
        <taxon>Legionella</taxon>
    </lineage>
</organism>
<sequence length="236" mass="27258">MFFMYNTLKPKFNQQYKKESSKISNNEALSLWSSCLAQGKLYYKKNQCLTALSELLILLPPEEKIHCNVLLEDIIEYWKNSNDHTLVRNLKARMRTIEEINNDKLYIDEIKSKNERSVYYGLACFLTSVILIVLVLALFPPSIAPIAAIMTFLVMILTLSHFSRECNRNERFIDGQQFAEIKDFLIFIGFKNDEFVNSEDTHSPSNYGFFSPNKDDSTFSSDPRFPGTGYRLGGKI</sequence>
<keyword evidence="3" id="KW-1185">Reference proteome</keyword>
<keyword evidence="1" id="KW-0812">Transmembrane</keyword>
<evidence type="ECO:0000313" key="2">
    <source>
        <dbReference type="EMBL" id="KTD22157.1"/>
    </source>
</evidence>
<accession>A0A0W0VQF2</accession>
<dbReference type="PATRIC" id="fig|45067.4.peg.1487"/>
<dbReference type="Proteomes" id="UP000054869">
    <property type="component" value="Unassembled WGS sequence"/>
</dbReference>
<comment type="caution">
    <text evidence="2">The sequence shown here is derived from an EMBL/GenBank/DDBJ whole genome shotgun (WGS) entry which is preliminary data.</text>
</comment>
<dbReference type="RefSeq" id="WP_028372571.1">
    <property type="nucleotide sequence ID" value="NZ_CAAAJD010000003.1"/>
</dbReference>
<feature type="transmembrane region" description="Helical" evidence="1">
    <location>
        <begin position="143"/>
        <end position="162"/>
    </location>
</feature>
<evidence type="ECO:0000256" key="1">
    <source>
        <dbReference type="SAM" id="Phobius"/>
    </source>
</evidence>
<feature type="transmembrane region" description="Helical" evidence="1">
    <location>
        <begin position="118"/>
        <end position="137"/>
    </location>
</feature>
<name>A0A0W0VQF2_9GAMM</name>
<protein>
    <submittedName>
        <fullName evidence="2">Uncharacterized protein</fullName>
    </submittedName>
</protein>
<keyword evidence="1" id="KW-1133">Transmembrane helix</keyword>
<proteinExistence type="predicted"/>
<keyword evidence="1" id="KW-0472">Membrane</keyword>
<dbReference type="STRING" id="45067.Llan_1420"/>
<reference evidence="2 3" key="1">
    <citation type="submission" date="2015-11" db="EMBL/GenBank/DDBJ databases">
        <title>Genomic analysis of 38 Legionella species identifies large and diverse effector repertoires.</title>
        <authorList>
            <person name="Burstein D."/>
            <person name="Amaro F."/>
            <person name="Zusman T."/>
            <person name="Lifshitz Z."/>
            <person name="Cohen O."/>
            <person name="Gilbert J.A."/>
            <person name="Pupko T."/>
            <person name="Shuman H.A."/>
            <person name="Segal G."/>
        </authorList>
    </citation>
    <scope>NUCLEOTIDE SEQUENCE [LARGE SCALE GENOMIC DNA]</scope>
    <source>
        <strain evidence="2 3">ATCC 49751</strain>
    </source>
</reference>
<gene>
    <name evidence="2" type="ORF">Llan_1420</name>
</gene>
<dbReference type="EMBL" id="LNYI01000028">
    <property type="protein sequence ID" value="KTD22157.1"/>
    <property type="molecule type" value="Genomic_DNA"/>
</dbReference>
<dbReference type="AlphaFoldDB" id="A0A0W0VQF2"/>